<organism evidence="9">
    <name type="scientific">Oppiella nova</name>
    <dbReference type="NCBI Taxonomy" id="334625"/>
    <lineage>
        <taxon>Eukaryota</taxon>
        <taxon>Metazoa</taxon>
        <taxon>Ecdysozoa</taxon>
        <taxon>Arthropoda</taxon>
        <taxon>Chelicerata</taxon>
        <taxon>Arachnida</taxon>
        <taxon>Acari</taxon>
        <taxon>Acariformes</taxon>
        <taxon>Sarcoptiformes</taxon>
        <taxon>Oribatida</taxon>
        <taxon>Brachypylina</taxon>
        <taxon>Oppioidea</taxon>
        <taxon>Oppiidae</taxon>
        <taxon>Oppiella</taxon>
    </lineage>
</organism>
<comment type="subcellular location">
    <subcellularLocation>
        <location evidence="1">Membrane</location>
        <topology evidence="1">Multi-pass membrane protein</topology>
    </subcellularLocation>
</comment>
<evidence type="ECO:0000256" key="8">
    <source>
        <dbReference type="RuleBase" id="RU361189"/>
    </source>
</evidence>
<gene>
    <name evidence="9" type="ORF">ONB1V03_LOCUS16732</name>
</gene>
<evidence type="ECO:0000256" key="5">
    <source>
        <dbReference type="ARBA" id="ARBA00022989"/>
    </source>
</evidence>
<keyword evidence="6 8" id="KW-0406">Ion transport</keyword>
<feature type="transmembrane region" description="Helical" evidence="8">
    <location>
        <begin position="361"/>
        <end position="385"/>
    </location>
</feature>
<dbReference type="GO" id="GO:0016471">
    <property type="term" value="C:vacuolar proton-transporting V-type ATPase complex"/>
    <property type="evidence" value="ECO:0007669"/>
    <property type="project" value="TreeGrafter"/>
</dbReference>
<keyword evidence="7 8" id="KW-0472">Membrane</keyword>
<evidence type="ECO:0000256" key="7">
    <source>
        <dbReference type="ARBA" id="ARBA00023136"/>
    </source>
</evidence>
<comment type="similarity">
    <text evidence="2 8">Belongs to the V-ATPase 116 kDa subunit family.</text>
</comment>
<keyword evidence="3 8" id="KW-0813">Transport</keyword>
<dbReference type="GO" id="GO:0051117">
    <property type="term" value="F:ATPase binding"/>
    <property type="evidence" value="ECO:0007669"/>
    <property type="project" value="TreeGrafter"/>
</dbReference>
<dbReference type="GO" id="GO:0033179">
    <property type="term" value="C:proton-transporting V-type ATPase, V0 domain"/>
    <property type="evidence" value="ECO:0007669"/>
    <property type="project" value="InterPro"/>
</dbReference>
<name>A0A7R9MJC8_9ACAR</name>
<evidence type="ECO:0000313" key="10">
    <source>
        <dbReference type="Proteomes" id="UP000728032"/>
    </source>
</evidence>
<dbReference type="Pfam" id="PF01496">
    <property type="entry name" value="V_ATPase_I"/>
    <property type="match status" value="1"/>
</dbReference>
<keyword evidence="4 8" id="KW-0812">Transmembrane</keyword>
<dbReference type="AlphaFoldDB" id="A0A7R9MJC8"/>
<keyword evidence="8" id="KW-0375">Hydrogen ion transport</keyword>
<protein>
    <recommendedName>
        <fullName evidence="8">V-type proton ATPase subunit a</fullName>
    </recommendedName>
</protein>
<evidence type="ECO:0000256" key="6">
    <source>
        <dbReference type="ARBA" id="ARBA00023065"/>
    </source>
</evidence>
<dbReference type="InterPro" id="IPR002490">
    <property type="entry name" value="V-ATPase_116kDa_su"/>
</dbReference>
<dbReference type="Proteomes" id="UP000728032">
    <property type="component" value="Unassembled WGS sequence"/>
</dbReference>
<keyword evidence="10" id="KW-1185">Reference proteome</keyword>
<sequence>MVLRERQLAAMKSNNEIWLTFFNGRYIILFMGAFSIYTGLMYNDVFAKSLNLFGSQYKPPEPLQMSNVTAGAEQFDSHSYALNPINDTKSDWPYPFGIDPVWQVSDNKIVFLNTYKMKLSVIIGVMQMLFGVCLSYWNHTYFRRRINIWVEFVPQVVFLMAIFGYMNGMIFAKWFKYGYHTAGAAPSILITLINMFLMKYADENDDKTPKYLKQWYPQQKNIQTALLVVALACIPCMLAIKPWYLNRQHKRRQYQLLMSQSLSTADNTILVVTEEDHSGGGHDGHGDGPFTLGDAIINQAIHTIEYCLGSISHTASYLRLWALSLAHSQLSEVLWNMVMQKGVVGITSSTALNGVIMVPVFAFWAALTVSVLLVMEGLSAFLHALRLHWVEFNSKFYSGAGYAFQPFSFDVILDMADKETAVETG</sequence>
<feature type="transmembrane region" description="Helical" evidence="8">
    <location>
        <begin position="21"/>
        <end position="42"/>
    </location>
</feature>
<dbReference type="PANTHER" id="PTHR11629">
    <property type="entry name" value="VACUOLAR PROTON ATPASES"/>
    <property type="match status" value="1"/>
</dbReference>
<accession>A0A7R9MJC8</accession>
<evidence type="ECO:0000256" key="1">
    <source>
        <dbReference type="ARBA" id="ARBA00004141"/>
    </source>
</evidence>
<feature type="non-terminal residue" evidence="9">
    <location>
        <position position="425"/>
    </location>
</feature>
<feature type="transmembrane region" description="Helical" evidence="8">
    <location>
        <begin position="149"/>
        <end position="171"/>
    </location>
</feature>
<dbReference type="GO" id="GO:0046961">
    <property type="term" value="F:proton-transporting ATPase activity, rotational mechanism"/>
    <property type="evidence" value="ECO:0007669"/>
    <property type="project" value="InterPro"/>
</dbReference>
<keyword evidence="5 8" id="KW-1133">Transmembrane helix</keyword>
<dbReference type="OrthoDB" id="6412104at2759"/>
<evidence type="ECO:0000313" key="9">
    <source>
        <dbReference type="EMBL" id="CAD7660162.1"/>
    </source>
</evidence>
<dbReference type="PANTHER" id="PTHR11629:SF63">
    <property type="entry name" value="V-TYPE PROTON ATPASE SUBUNIT A"/>
    <property type="match status" value="1"/>
</dbReference>
<proteinExistence type="inferred from homology"/>
<reference evidence="9" key="1">
    <citation type="submission" date="2020-11" db="EMBL/GenBank/DDBJ databases">
        <authorList>
            <person name="Tran Van P."/>
        </authorList>
    </citation>
    <scope>NUCLEOTIDE SEQUENCE</scope>
</reference>
<dbReference type="GO" id="GO:0007035">
    <property type="term" value="P:vacuolar acidification"/>
    <property type="evidence" value="ECO:0007669"/>
    <property type="project" value="TreeGrafter"/>
</dbReference>
<dbReference type="GO" id="GO:0005886">
    <property type="term" value="C:plasma membrane"/>
    <property type="evidence" value="ECO:0007669"/>
    <property type="project" value="TreeGrafter"/>
</dbReference>
<feature type="transmembrane region" description="Helical" evidence="8">
    <location>
        <begin position="222"/>
        <end position="244"/>
    </location>
</feature>
<evidence type="ECO:0000256" key="3">
    <source>
        <dbReference type="ARBA" id="ARBA00022448"/>
    </source>
</evidence>
<comment type="function">
    <text evidence="8">Essential component of the vacuolar proton pump (V-ATPase), a multimeric enzyme that catalyzes the translocation of protons across the membranes. Required for assembly and activity of the V-ATPase.</text>
</comment>
<dbReference type="EMBL" id="OC934274">
    <property type="protein sequence ID" value="CAD7660162.1"/>
    <property type="molecule type" value="Genomic_DNA"/>
</dbReference>
<evidence type="ECO:0000256" key="2">
    <source>
        <dbReference type="ARBA" id="ARBA00009904"/>
    </source>
</evidence>
<evidence type="ECO:0000256" key="4">
    <source>
        <dbReference type="ARBA" id="ARBA00022692"/>
    </source>
</evidence>
<feature type="transmembrane region" description="Helical" evidence="8">
    <location>
        <begin position="119"/>
        <end position="137"/>
    </location>
</feature>
<dbReference type="EMBL" id="CAJPVJ010019449">
    <property type="protein sequence ID" value="CAG2177300.1"/>
    <property type="molecule type" value="Genomic_DNA"/>
</dbReference>